<sequence length="301" mass="32557">MNSLNSSEPGHPESAVPEREFSGFAAPVPTYPTGQPVTAPQQLPGRRQASFRVERFLRAPATYVLLAANIAVFLWMVLHGVSAQSPTEYQLIRFGANNAEFVVLGGQWWRILTAMFVHVGMVHLLTNMWCLWNLGLLGEPLLGFFGMISVYLLTGAAGNLLSVATDVWFRNYGIVGAGASGAVFGIAGILIVLLSNRRLAEPRNGRGGVPLAELHALRRSVINFAGINLLIGLGSAFQSFLPIHIDNRAHLGGFICGLLLGVPLLSAMTLGRQRYLERQRLVFGASALILVMIAKFVRGLA</sequence>
<feature type="transmembrane region" description="Helical" evidence="7">
    <location>
        <begin position="249"/>
        <end position="269"/>
    </location>
</feature>
<protein>
    <submittedName>
        <fullName evidence="9">Rhomboid family intramembrane serine protease</fullName>
        <ecNumber evidence="9">3.4.21.-</ecNumber>
    </submittedName>
</protein>
<dbReference type="InterPro" id="IPR050925">
    <property type="entry name" value="Rhomboid_protease_S54"/>
</dbReference>
<keyword evidence="4 9" id="KW-0378">Hydrolase</keyword>
<keyword evidence="5 7" id="KW-1133">Transmembrane helix</keyword>
<dbReference type="Gene3D" id="1.20.1540.10">
    <property type="entry name" value="Rhomboid-like"/>
    <property type="match status" value="1"/>
</dbReference>
<evidence type="ECO:0000256" key="1">
    <source>
        <dbReference type="ARBA" id="ARBA00004141"/>
    </source>
</evidence>
<accession>A0ABW9KGM0</accession>
<comment type="caution">
    <text evidence="9">The sequence shown here is derived from an EMBL/GenBank/DDBJ whole genome shotgun (WGS) entry which is preliminary data.</text>
</comment>
<dbReference type="InterPro" id="IPR035952">
    <property type="entry name" value="Rhomboid-like_sf"/>
</dbReference>
<evidence type="ECO:0000256" key="2">
    <source>
        <dbReference type="ARBA" id="ARBA00009045"/>
    </source>
</evidence>
<dbReference type="RefSeq" id="WP_263413552.1">
    <property type="nucleotide sequence ID" value="NZ_BAABBH010000001.1"/>
</dbReference>
<dbReference type="GO" id="GO:0006508">
    <property type="term" value="P:proteolysis"/>
    <property type="evidence" value="ECO:0007669"/>
    <property type="project" value="UniProtKB-KW"/>
</dbReference>
<evidence type="ECO:0000259" key="8">
    <source>
        <dbReference type="Pfam" id="PF01694"/>
    </source>
</evidence>
<feature type="transmembrane region" description="Helical" evidence="7">
    <location>
        <begin position="108"/>
        <end position="129"/>
    </location>
</feature>
<gene>
    <name evidence="9" type="ORF">ACK2TP_03925</name>
</gene>
<evidence type="ECO:0000313" key="9">
    <source>
        <dbReference type="EMBL" id="MFN2974900.1"/>
    </source>
</evidence>
<evidence type="ECO:0000256" key="6">
    <source>
        <dbReference type="ARBA" id="ARBA00023136"/>
    </source>
</evidence>
<dbReference type="Proteomes" id="UP001634747">
    <property type="component" value="Unassembled WGS sequence"/>
</dbReference>
<dbReference type="GO" id="GO:0008233">
    <property type="term" value="F:peptidase activity"/>
    <property type="evidence" value="ECO:0007669"/>
    <property type="project" value="UniProtKB-KW"/>
</dbReference>
<evidence type="ECO:0000256" key="7">
    <source>
        <dbReference type="SAM" id="Phobius"/>
    </source>
</evidence>
<dbReference type="PANTHER" id="PTHR43731:SF14">
    <property type="entry name" value="PRESENILIN-ASSOCIATED RHOMBOID-LIKE PROTEIN, MITOCHONDRIAL"/>
    <property type="match status" value="1"/>
</dbReference>
<name>A0ABW9KGM0_9BACT</name>
<dbReference type="SUPFAM" id="SSF144091">
    <property type="entry name" value="Rhomboid-like"/>
    <property type="match status" value="1"/>
</dbReference>
<evidence type="ECO:0000256" key="5">
    <source>
        <dbReference type="ARBA" id="ARBA00022989"/>
    </source>
</evidence>
<feature type="transmembrane region" description="Helical" evidence="7">
    <location>
        <begin position="221"/>
        <end position="243"/>
    </location>
</feature>
<comment type="subcellular location">
    <subcellularLocation>
        <location evidence="1">Membrane</location>
        <topology evidence="1">Multi-pass membrane protein</topology>
    </subcellularLocation>
</comment>
<keyword evidence="9" id="KW-0645">Protease</keyword>
<dbReference type="EC" id="3.4.21.-" evidence="9"/>
<feature type="transmembrane region" description="Helical" evidence="7">
    <location>
        <begin position="281"/>
        <end position="300"/>
    </location>
</feature>
<dbReference type="PANTHER" id="PTHR43731">
    <property type="entry name" value="RHOMBOID PROTEASE"/>
    <property type="match status" value="1"/>
</dbReference>
<keyword evidence="6 7" id="KW-0472">Membrane</keyword>
<feature type="domain" description="Peptidase S54 rhomboid" evidence="8">
    <location>
        <begin position="106"/>
        <end position="265"/>
    </location>
</feature>
<feature type="transmembrane region" description="Helical" evidence="7">
    <location>
        <begin position="141"/>
        <end position="161"/>
    </location>
</feature>
<reference evidence="9 10" key="1">
    <citation type="submission" date="2024-12" db="EMBL/GenBank/DDBJ databases">
        <authorList>
            <person name="Lee Y."/>
        </authorList>
    </citation>
    <scope>NUCLEOTIDE SEQUENCE [LARGE SCALE GENOMIC DNA]</scope>
    <source>
        <strain evidence="9 10">03SUJ4</strain>
    </source>
</reference>
<feature type="transmembrane region" description="Helical" evidence="7">
    <location>
        <begin position="56"/>
        <end position="78"/>
    </location>
</feature>
<dbReference type="InterPro" id="IPR022764">
    <property type="entry name" value="Peptidase_S54_rhomboid_dom"/>
</dbReference>
<evidence type="ECO:0000256" key="4">
    <source>
        <dbReference type="ARBA" id="ARBA00022801"/>
    </source>
</evidence>
<keyword evidence="10" id="KW-1185">Reference proteome</keyword>
<dbReference type="Pfam" id="PF01694">
    <property type="entry name" value="Rhomboid"/>
    <property type="match status" value="1"/>
</dbReference>
<comment type="similarity">
    <text evidence="2">Belongs to the peptidase S54 family.</text>
</comment>
<proteinExistence type="inferred from homology"/>
<evidence type="ECO:0000313" key="10">
    <source>
        <dbReference type="Proteomes" id="UP001634747"/>
    </source>
</evidence>
<keyword evidence="3 7" id="KW-0812">Transmembrane</keyword>
<organism evidence="9 10">
    <name type="scientific">Terriglobus aquaticus</name>
    <dbReference type="NCBI Taxonomy" id="940139"/>
    <lineage>
        <taxon>Bacteria</taxon>
        <taxon>Pseudomonadati</taxon>
        <taxon>Acidobacteriota</taxon>
        <taxon>Terriglobia</taxon>
        <taxon>Terriglobales</taxon>
        <taxon>Acidobacteriaceae</taxon>
        <taxon>Terriglobus</taxon>
    </lineage>
</organism>
<feature type="transmembrane region" description="Helical" evidence="7">
    <location>
        <begin position="173"/>
        <end position="194"/>
    </location>
</feature>
<dbReference type="EMBL" id="JBJYXY010000001">
    <property type="protein sequence ID" value="MFN2974900.1"/>
    <property type="molecule type" value="Genomic_DNA"/>
</dbReference>
<evidence type="ECO:0000256" key="3">
    <source>
        <dbReference type="ARBA" id="ARBA00022692"/>
    </source>
</evidence>